<feature type="signal peptide" evidence="1">
    <location>
        <begin position="1"/>
        <end position="30"/>
    </location>
</feature>
<gene>
    <name evidence="3" type="ORF">RHODO2019_01160</name>
</gene>
<dbReference type="Gene3D" id="6.10.250.3150">
    <property type="match status" value="1"/>
</dbReference>
<evidence type="ECO:0000256" key="1">
    <source>
        <dbReference type="SAM" id="SignalP"/>
    </source>
</evidence>
<feature type="domain" description="M23ase beta-sheet core" evidence="2">
    <location>
        <begin position="260"/>
        <end position="354"/>
    </location>
</feature>
<dbReference type="CDD" id="cd12797">
    <property type="entry name" value="M23_peptidase"/>
    <property type="match status" value="1"/>
</dbReference>
<dbReference type="EMBL" id="CP110615">
    <property type="protein sequence ID" value="UZJ25151.1"/>
    <property type="molecule type" value="Genomic_DNA"/>
</dbReference>
<proteinExistence type="predicted"/>
<evidence type="ECO:0000313" key="3">
    <source>
        <dbReference type="EMBL" id="UZJ25151.1"/>
    </source>
</evidence>
<organism evidence="3 4">
    <name type="scientific">Rhodococcus antarcticus</name>
    <dbReference type="NCBI Taxonomy" id="2987751"/>
    <lineage>
        <taxon>Bacteria</taxon>
        <taxon>Bacillati</taxon>
        <taxon>Actinomycetota</taxon>
        <taxon>Actinomycetes</taxon>
        <taxon>Mycobacteriales</taxon>
        <taxon>Nocardiaceae</taxon>
        <taxon>Rhodococcus</taxon>
    </lineage>
</organism>
<feature type="chain" id="PRO_5046722424" evidence="1">
    <location>
        <begin position="31"/>
        <end position="365"/>
    </location>
</feature>
<dbReference type="Gene3D" id="2.70.70.10">
    <property type="entry name" value="Glucose Permease (Domain IIA)"/>
    <property type="match status" value="1"/>
</dbReference>
<dbReference type="PANTHER" id="PTHR21666:SF270">
    <property type="entry name" value="MUREIN HYDROLASE ACTIVATOR ENVC"/>
    <property type="match status" value="1"/>
</dbReference>
<dbReference type="RefSeq" id="WP_265383257.1">
    <property type="nucleotide sequence ID" value="NZ_CP110615.1"/>
</dbReference>
<dbReference type="InterPro" id="IPR016047">
    <property type="entry name" value="M23ase_b-sheet_dom"/>
</dbReference>
<dbReference type="InterPro" id="IPR050570">
    <property type="entry name" value="Cell_wall_metabolism_enzyme"/>
</dbReference>
<dbReference type="Proteomes" id="UP001164965">
    <property type="component" value="Chromosome"/>
</dbReference>
<accession>A0ABY6P1J6</accession>
<dbReference type="Pfam" id="PF01551">
    <property type="entry name" value="Peptidase_M23"/>
    <property type="match status" value="1"/>
</dbReference>
<dbReference type="PANTHER" id="PTHR21666">
    <property type="entry name" value="PEPTIDASE-RELATED"/>
    <property type="match status" value="1"/>
</dbReference>
<protein>
    <submittedName>
        <fullName evidence="3">Peptidoglycan DD-metalloendopeptidase family protein</fullName>
    </submittedName>
</protein>
<sequence>MSLAPRHGWRFVAAGLSTALALTLAPTAVAQGRVVPDTPTAALARLAALDTATQELDDQIVSGQATLAQRRDELRAANTTATEAAALAEQRAAEAEVRRGEVDDLVRAAYSGARTSRLSALLVSDSPQDLLDRMSALDLLGADGAARLTSATGARSSADQASSQASAALDSAATAESDAVRVQVDVVSRRAELEQRSSEAQLLLAQLRTDASTRSAPQLAVSEQASTQRASRAATLRSGLFAQPTTGRITSPYGPRGGTNHNGVDIANAIGTPIYAVADAVVVDAGPASGFGLWVRLRHGDGTITLYGHIDSYAVSVGQRVSAGEQIARMGNRGQSSGPHLHIEVQTPAGRVDPVAWLSERGVPI</sequence>
<reference evidence="3" key="1">
    <citation type="submission" date="2022-10" db="EMBL/GenBank/DDBJ databases">
        <title>Rhodococcus sp.75.</title>
        <authorList>
            <person name="Sun M."/>
        </authorList>
    </citation>
    <scope>NUCLEOTIDE SEQUENCE</scope>
    <source>
        <strain evidence="3">75</strain>
    </source>
</reference>
<evidence type="ECO:0000313" key="4">
    <source>
        <dbReference type="Proteomes" id="UP001164965"/>
    </source>
</evidence>
<evidence type="ECO:0000259" key="2">
    <source>
        <dbReference type="Pfam" id="PF01551"/>
    </source>
</evidence>
<dbReference type="InterPro" id="IPR011055">
    <property type="entry name" value="Dup_hybrid_motif"/>
</dbReference>
<keyword evidence="4" id="KW-1185">Reference proteome</keyword>
<name>A0ABY6P1J6_9NOCA</name>
<dbReference type="SUPFAM" id="SSF51261">
    <property type="entry name" value="Duplicated hybrid motif"/>
    <property type="match status" value="1"/>
</dbReference>
<keyword evidence="1" id="KW-0732">Signal</keyword>